<sequence>MPTAASIVSAMATIATIGMVGSPVVTVRKMEHQRSVGIMTPTFFCAQLVNCVMWSIYGVLRSSLAIVVCGVVGNAVATYCLLVFLAVARLEEKSGHRLASTTYKKSLLSVTFALCAIAGVSALIVVLAAISPHSAAVVNGLLGACTSVYMLGSPLALAGAIVKNKNAEGLAPITMGFGLANASLWVLSGALVGDFFIVVPNVLGALACCLQFALLFRYGRRASEAVAVKTAIAPLPFTEC</sequence>
<dbReference type="RefSeq" id="XP_029243054.1">
    <property type="nucleotide sequence ID" value="XM_029377164.1"/>
</dbReference>
<dbReference type="Proteomes" id="UP000283634">
    <property type="component" value="Unassembled WGS sequence"/>
</dbReference>
<dbReference type="InterPro" id="IPR004316">
    <property type="entry name" value="SWEET_rpt"/>
</dbReference>
<dbReference type="EMBL" id="MKGL01000001">
    <property type="protein sequence ID" value="RNF12911.1"/>
    <property type="molecule type" value="Genomic_DNA"/>
</dbReference>
<feature type="transmembrane region" description="Helical" evidence="10">
    <location>
        <begin position="38"/>
        <end position="57"/>
    </location>
</feature>
<feature type="transmembrane region" description="Helical" evidence="10">
    <location>
        <begin position="169"/>
        <end position="189"/>
    </location>
</feature>
<accession>A0A3R7RTY4</accession>
<keyword evidence="7" id="KW-0677">Repeat</keyword>
<dbReference type="Pfam" id="PF03083">
    <property type="entry name" value="MtN3_slv"/>
    <property type="match status" value="2"/>
</dbReference>
<evidence type="ECO:0000313" key="11">
    <source>
        <dbReference type="EMBL" id="RNF12911.1"/>
    </source>
</evidence>
<dbReference type="Gene3D" id="1.20.1280.290">
    <property type="match status" value="2"/>
</dbReference>
<evidence type="ECO:0000256" key="2">
    <source>
        <dbReference type="ARBA" id="ARBA00007809"/>
    </source>
</evidence>
<comment type="caution">
    <text evidence="11">The sequence shown here is derived from an EMBL/GenBank/DDBJ whole genome shotgun (WGS) entry which is preliminary data.</text>
</comment>
<dbReference type="PANTHER" id="PTHR10791:SF30">
    <property type="entry name" value="SUGAR TRANSPORTER SWEET1"/>
    <property type="match status" value="1"/>
</dbReference>
<keyword evidence="12" id="KW-1185">Reference proteome</keyword>
<dbReference type="OMA" id="QLNDYYI"/>
<protein>
    <submittedName>
        <fullName evidence="11">Solute carrier family 50 (Sugar transporter)</fullName>
    </submittedName>
</protein>
<dbReference type="GO" id="GO:0005886">
    <property type="term" value="C:plasma membrane"/>
    <property type="evidence" value="ECO:0007669"/>
    <property type="project" value="UniProtKB-SubCell"/>
</dbReference>
<keyword evidence="9 10" id="KW-0472">Membrane</keyword>
<comment type="subcellular location">
    <subcellularLocation>
        <location evidence="1">Cell membrane</location>
        <topology evidence="1">Multi-pass membrane protein</topology>
    </subcellularLocation>
</comment>
<evidence type="ECO:0000256" key="4">
    <source>
        <dbReference type="ARBA" id="ARBA00022475"/>
    </source>
</evidence>
<dbReference type="PANTHER" id="PTHR10791">
    <property type="entry name" value="RAG1-ACTIVATING PROTEIN 1"/>
    <property type="match status" value="1"/>
</dbReference>
<dbReference type="OrthoDB" id="409725at2759"/>
<evidence type="ECO:0000256" key="8">
    <source>
        <dbReference type="ARBA" id="ARBA00022989"/>
    </source>
</evidence>
<evidence type="ECO:0000313" key="12">
    <source>
        <dbReference type="Proteomes" id="UP000283634"/>
    </source>
</evidence>
<gene>
    <name evidence="11" type="ORF">TraAM80_00069</name>
</gene>
<reference evidence="11 12" key="1">
    <citation type="journal article" date="2018" name="BMC Genomics">
        <title>Genomic comparison of Trypanosoma conorhini and Trypanosoma rangeli to Trypanosoma cruzi strains of high and low virulence.</title>
        <authorList>
            <person name="Bradwell K.R."/>
            <person name="Koparde V.N."/>
            <person name="Matveyev A.V."/>
            <person name="Serrano M.G."/>
            <person name="Alves J.M."/>
            <person name="Parikh H."/>
            <person name="Huang B."/>
            <person name="Lee V."/>
            <person name="Espinosa-Alvarez O."/>
            <person name="Ortiz P.A."/>
            <person name="Costa-Martins A.G."/>
            <person name="Teixeira M.M."/>
            <person name="Buck G.A."/>
        </authorList>
    </citation>
    <scope>NUCLEOTIDE SEQUENCE [LARGE SCALE GENOMIC DNA]</scope>
    <source>
        <strain evidence="11 12">AM80</strain>
    </source>
</reference>
<feature type="transmembrane region" description="Helical" evidence="10">
    <location>
        <begin position="6"/>
        <end position="26"/>
    </location>
</feature>
<feature type="transmembrane region" description="Helical" evidence="10">
    <location>
        <begin position="195"/>
        <end position="216"/>
    </location>
</feature>
<evidence type="ECO:0000256" key="1">
    <source>
        <dbReference type="ARBA" id="ARBA00004651"/>
    </source>
</evidence>
<feature type="transmembrane region" description="Helical" evidence="10">
    <location>
        <begin position="63"/>
        <end position="87"/>
    </location>
</feature>
<dbReference type="GeneID" id="40324002"/>
<dbReference type="GO" id="GO:0051119">
    <property type="term" value="F:sugar transmembrane transporter activity"/>
    <property type="evidence" value="ECO:0007669"/>
    <property type="project" value="InterPro"/>
</dbReference>
<keyword evidence="4" id="KW-1003">Cell membrane</keyword>
<feature type="transmembrane region" description="Helical" evidence="10">
    <location>
        <begin position="107"/>
        <end position="130"/>
    </location>
</feature>
<dbReference type="InterPro" id="IPR047664">
    <property type="entry name" value="SWEET"/>
</dbReference>
<evidence type="ECO:0000256" key="5">
    <source>
        <dbReference type="ARBA" id="ARBA00022597"/>
    </source>
</evidence>
<keyword evidence="3" id="KW-0813">Transport</keyword>
<name>A0A3R7RTY4_TRYRA</name>
<evidence type="ECO:0000256" key="7">
    <source>
        <dbReference type="ARBA" id="ARBA00022737"/>
    </source>
</evidence>
<evidence type="ECO:0000256" key="3">
    <source>
        <dbReference type="ARBA" id="ARBA00022448"/>
    </source>
</evidence>
<comment type="similarity">
    <text evidence="2">Belongs to the SWEET sugar transporter family.</text>
</comment>
<feature type="transmembrane region" description="Helical" evidence="10">
    <location>
        <begin position="136"/>
        <end position="162"/>
    </location>
</feature>
<keyword evidence="6 10" id="KW-0812">Transmembrane</keyword>
<organism evidence="11 12">
    <name type="scientific">Trypanosoma rangeli</name>
    <dbReference type="NCBI Taxonomy" id="5698"/>
    <lineage>
        <taxon>Eukaryota</taxon>
        <taxon>Discoba</taxon>
        <taxon>Euglenozoa</taxon>
        <taxon>Kinetoplastea</taxon>
        <taxon>Metakinetoplastina</taxon>
        <taxon>Trypanosomatida</taxon>
        <taxon>Trypanosomatidae</taxon>
        <taxon>Trypanosoma</taxon>
        <taxon>Herpetosoma</taxon>
    </lineage>
</organism>
<evidence type="ECO:0000256" key="9">
    <source>
        <dbReference type="ARBA" id="ARBA00023136"/>
    </source>
</evidence>
<evidence type="ECO:0000256" key="6">
    <source>
        <dbReference type="ARBA" id="ARBA00022692"/>
    </source>
</evidence>
<keyword evidence="8 10" id="KW-1133">Transmembrane helix</keyword>
<dbReference type="AlphaFoldDB" id="A0A3R7RTY4"/>
<keyword evidence="5 11" id="KW-0762">Sugar transport</keyword>
<proteinExistence type="inferred from homology"/>
<evidence type="ECO:0000256" key="10">
    <source>
        <dbReference type="SAM" id="Phobius"/>
    </source>
</evidence>